<dbReference type="RefSeq" id="XP_034235132.1">
    <property type="nucleotide sequence ID" value="XM_034379241.1"/>
</dbReference>
<evidence type="ECO:0000313" key="13">
    <source>
        <dbReference type="RefSeq" id="XP_034235131.1"/>
    </source>
</evidence>
<evidence type="ECO:0000256" key="1">
    <source>
        <dbReference type="ARBA" id="ARBA00004496"/>
    </source>
</evidence>
<feature type="repeat" description="WD" evidence="7">
    <location>
        <begin position="75"/>
        <end position="117"/>
    </location>
</feature>
<dbReference type="InterPro" id="IPR001680">
    <property type="entry name" value="WD40_rpt"/>
</dbReference>
<evidence type="ECO:0000256" key="5">
    <source>
        <dbReference type="ARBA" id="ARBA00059273"/>
    </source>
</evidence>
<feature type="region of interest" description="Disordered" evidence="8">
    <location>
        <begin position="37"/>
        <end position="65"/>
    </location>
</feature>
<dbReference type="SUPFAM" id="SSF50978">
    <property type="entry name" value="WD40 repeat-like"/>
    <property type="match status" value="1"/>
</dbReference>
<evidence type="ECO:0000256" key="2">
    <source>
        <dbReference type="ARBA" id="ARBA00022490"/>
    </source>
</evidence>
<dbReference type="InterPro" id="IPR051179">
    <property type="entry name" value="WD_repeat_multifunction"/>
</dbReference>
<dbReference type="InterPro" id="IPR036322">
    <property type="entry name" value="WD40_repeat_dom_sf"/>
</dbReference>
<organism evidence="10">
    <name type="scientific">Thrips palmi</name>
    <name type="common">Melon thrips</name>
    <dbReference type="NCBI Taxonomy" id="161013"/>
    <lineage>
        <taxon>Eukaryota</taxon>
        <taxon>Metazoa</taxon>
        <taxon>Ecdysozoa</taxon>
        <taxon>Arthropoda</taxon>
        <taxon>Hexapoda</taxon>
        <taxon>Insecta</taxon>
        <taxon>Pterygota</taxon>
        <taxon>Neoptera</taxon>
        <taxon>Paraneoptera</taxon>
        <taxon>Thysanoptera</taxon>
        <taxon>Terebrantia</taxon>
        <taxon>Thripoidea</taxon>
        <taxon>Thripidae</taxon>
        <taxon>Thrips</taxon>
    </lineage>
</organism>
<keyword evidence="9" id="KW-1185">Reference proteome</keyword>
<dbReference type="RefSeq" id="XP_034235130.1">
    <property type="nucleotide sequence ID" value="XM_034379239.1"/>
</dbReference>
<protein>
    <recommendedName>
        <fullName evidence="6">Angio-associated migratory cell protein</fullName>
    </recommendedName>
</protein>
<keyword evidence="3 7" id="KW-0853">WD repeat</keyword>
<comment type="subcellular location">
    <subcellularLocation>
        <location evidence="1">Cytoplasm</location>
    </subcellularLocation>
</comment>
<sequence length="408" mass="44527">MPDKDTPPSSPHYGAEMDEGEEEEFFEVNEDELEEILGLNEHPDVDDDDEDDDDAIDSEPVLGPVPEREDASMVFSEHSGSVFCCHIEPNRGKLAVTGAQDDKAYIWETDSGKVLLECTGHQDSVTAVEFSHDGNYVATGDMAGHIQVWRTNTLQKVWDYAMGDMTWMRWHHGTNVLMAGAASSEVYMWKLPGGDCKVFGGSGEKSDCGVILPDGKRACVGYSDGTLKLLDLKSGTVTKSMSTSEDGTISDIAAHHDNNLILAGVNGKAVVASSNQGKVLSTLLTQVPGGTEEQNVEAVAFSSDTAMPLAAYGTLEGYLFIWDLAHQSQRHIVHQQGAITKLVWDVERPSVYTAGTDGIVRHYDVRSGVLAQEWLGHRADILDLSRSKDGRYLLTASDDKTSRIFKLN</sequence>
<evidence type="ECO:0000313" key="10">
    <source>
        <dbReference type="RefSeq" id="XP_034235128.1"/>
    </source>
</evidence>
<dbReference type="InterPro" id="IPR019775">
    <property type="entry name" value="WD40_repeat_CS"/>
</dbReference>
<dbReference type="Gene3D" id="2.130.10.10">
    <property type="entry name" value="YVTN repeat-like/Quinoprotein amine dehydrogenase"/>
    <property type="match status" value="1"/>
</dbReference>
<dbReference type="FunFam" id="2.130.10.10:FF:000074">
    <property type="entry name" value="Angio-associated migratory cell protein-like protein"/>
    <property type="match status" value="1"/>
</dbReference>
<keyword evidence="4" id="KW-0677">Repeat</keyword>
<evidence type="ECO:0000256" key="6">
    <source>
        <dbReference type="ARBA" id="ARBA00072425"/>
    </source>
</evidence>
<dbReference type="PANTHER" id="PTHR19857:SF8">
    <property type="entry name" value="ANGIO-ASSOCIATED MIGRATORY CELL PROTEIN"/>
    <property type="match status" value="1"/>
</dbReference>
<feature type="repeat" description="WD" evidence="7">
    <location>
        <begin position="374"/>
        <end position="408"/>
    </location>
</feature>
<feature type="compositionally biased region" description="Acidic residues" evidence="8">
    <location>
        <begin position="16"/>
        <end position="25"/>
    </location>
</feature>
<dbReference type="OrthoDB" id="10261640at2759"/>
<gene>
    <name evidence="10 11 12 13 14" type="primary">LOC117641703</name>
</gene>
<dbReference type="GeneID" id="117641703"/>
<accession>A0A6P8Y686</accession>
<dbReference type="Proteomes" id="UP000515158">
    <property type="component" value="Unplaced"/>
</dbReference>
<dbReference type="SMART" id="SM00320">
    <property type="entry name" value="WD40"/>
    <property type="match status" value="8"/>
</dbReference>
<dbReference type="AlphaFoldDB" id="A0A6P8Y686"/>
<feature type="region of interest" description="Disordered" evidence="8">
    <location>
        <begin position="1"/>
        <end position="25"/>
    </location>
</feature>
<proteinExistence type="predicted"/>
<dbReference type="PROSITE" id="PS00678">
    <property type="entry name" value="WD_REPEATS_1"/>
    <property type="match status" value="1"/>
</dbReference>
<dbReference type="RefSeq" id="XP_034235129.1">
    <property type="nucleotide sequence ID" value="XM_034379238.1"/>
</dbReference>
<dbReference type="PROSITE" id="PS50082">
    <property type="entry name" value="WD_REPEATS_2"/>
    <property type="match status" value="3"/>
</dbReference>
<dbReference type="KEGG" id="tpal:117641703"/>
<evidence type="ECO:0000313" key="9">
    <source>
        <dbReference type="Proteomes" id="UP000515158"/>
    </source>
</evidence>
<name>A0A6P8Y686_THRPL</name>
<feature type="compositionally biased region" description="Acidic residues" evidence="8">
    <location>
        <begin position="44"/>
        <end position="57"/>
    </location>
</feature>
<dbReference type="GO" id="GO:0005737">
    <property type="term" value="C:cytoplasm"/>
    <property type="evidence" value="ECO:0007669"/>
    <property type="project" value="UniProtKB-SubCell"/>
</dbReference>
<dbReference type="PANTHER" id="PTHR19857">
    <property type="entry name" value="MITOCHONDRIAL DIVISION PROTEIN 1-RELATED"/>
    <property type="match status" value="1"/>
</dbReference>
<evidence type="ECO:0000313" key="12">
    <source>
        <dbReference type="RefSeq" id="XP_034235130.1"/>
    </source>
</evidence>
<dbReference type="PROSITE" id="PS50294">
    <property type="entry name" value="WD_REPEATS_REGION"/>
    <property type="match status" value="2"/>
</dbReference>
<reference evidence="10 11" key="1">
    <citation type="submission" date="2025-04" db="UniProtKB">
        <authorList>
            <consortium name="RefSeq"/>
        </authorList>
    </citation>
    <scope>IDENTIFICATION</scope>
    <source>
        <tissue evidence="10 11">Total insect</tissue>
    </source>
</reference>
<evidence type="ECO:0000256" key="4">
    <source>
        <dbReference type="ARBA" id="ARBA00022737"/>
    </source>
</evidence>
<dbReference type="RefSeq" id="XP_034235128.1">
    <property type="nucleotide sequence ID" value="XM_034379237.1"/>
</dbReference>
<evidence type="ECO:0000256" key="8">
    <source>
        <dbReference type="SAM" id="MobiDB-lite"/>
    </source>
</evidence>
<feature type="repeat" description="WD" evidence="7">
    <location>
        <begin position="118"/>
        <end position="159"/>
    </location>
</feature>
<keyword evidence="2" id="KW-0963">Cytoplasm</keyword>
<evidence type="ECO:0000256" key="3">
    <source>
        <dbReference type="ARBA" id="ARBA00022574"/>
    </source>
</evidence>
<evidence type="ECO:0000313" key="11">
    <source>
        <dbReference type="RefSeq" id="XP_034235129.1"/>
    </source>
</evidence>
<dbReference type="RefSeq" id="XP_034235131.1">
    <property type="nucleotide sequence ID" value="XM_034379240.1"/>
</dbReference>
<evidence type="ECO:0000313" key="14">
    <source>
        <dbReference type="RefSeq" id="XP_034235132.1"/>
    </source>
</evidence>
<dbReference type="InterPro" id="IPR015943">
    <property type="entry name" value="WD40/YVTN_repeat-like_dom_sf"/>
</dbReference>
<evidence type="ECO:0000256" key="7">
    <source>
        <dbReference type="PROSITE-ProRule" id="PRU00221"/>
    </source>
</evidence>
<comment type="function">
    <text evidence="5">Plays a role in angiogenesis and cell migration. In smooth muscle cell migration, may act through the RhoA pathway.</text>
</comment>
<dbReference type="Pfam" id="PF00400">
    <property type="entry name" value="WD40"/>
    <property type="match status" value="3"/>
</dbReference>